<keyword evidence="1" id="KW-0677">Repeat</keyword>
<evidence type="ECO:0000259" key="3">
    <source>
        <dbReference type="Pfam" id="PF03107"/>
    </source>
</evidence>
<dbReference type="EMBL" id="PYDT01000002">
    <property type="protein sequence ID" value="THU69343.1"/>
    <property type="molecule type" value="Genomic_DNA"/>
</dbReference>
<dbReference type="InterPro" id="IPR046349">
    <property type="entry name" value="C1-like_sf"/>
</dbReference>
<feature type="compositionally biased region" description="Basic and acidic residues" evidence="2">
    <location>
        <begin position="33"/>
        <end position="42"/>
    </location>
</feature>
<gene>
    <name evidence="4" type="ORF">C4D60_Mb08t13430</name>
</gene>
<evidence type="ECO:0000313" key="4">
    <source>
        <dbReference type="EMBL" id="THU69343.1"/>
    </source>
</evidence>
<protein>
    <recommendedName>
        <fullName evidence="3">DC1 domain-containing protein</fullName>
    </recommendedName>
</protein>
<reference evidence="4 5" key="1">
    <citation type="journal article" date="2019" name="Nat. Plants">
        <title>Genome sequencing of Musa balbisiana reveals subgenome evolution and function divergence in polyploid bananas.</title>
        <authorList>
            <person name="Yao X."/>
        </authorList>
    </citation>
    <scope>NUCLEOTIDE SEQUENCE [LARGE SCALE GENOMIC DNA]</scope>
    <source>
        <strain evidence="5">cv. DH-PKW</strain>
        <tissue evidence="4">Leaves</tissue>
    </source>
</reference>
<keyword evidence="5" id="KW-1185">Reference proteome</keyword>
<proteinExistence type="predicted"/>
<evidence type="ECO:0000313" key="5">
    <source>
        <dbReference type="Proteomes" id="UP000317650"/>
    </source>
</evidence>
<dbReference type="AlphaFoldDB" id="A0A4S8K3J2"/>
<sequence length="262" mass="28705">MKPLRRDRLEQEADWEEEERGQKRSGWGLGARNEIRVLRSEPIRSPGGIGTDMLGEDHGEGEQAVEDHSPHHPSPPLEAHRSARRRSEARLPRVPPSLRRLGLPVRAVPLHSRPDLRSAAASPPPPHPAHPSHLLTLHLLPAYSTGAFLCNACGQNGAAFCFHCARCQFDLHLPCAGLAEKLTHPSHPHPVTLVHQDPTSGRGYLCDLYGGAFDASSQWLYICRACNFGGHICCFVSGTKPAEQITAAQRQIDPAAALSRMQ</sequence>
<accession>A0A4S8K3J2</accession>
<dbReference type="Proteomes" id="UP000317650">
    <property type="component" value="Chromosome 8"/>
</dbReference>
<feature type="compositionally biased region" description="Basic and acidic residues" evidence="2">
    <location>
        <begin position="78"/>
        <end position="91"/>
    </location>
</feature>
<feature type="region of interest" description="Disordered" evidence="2">
    <location>
        <begin position="1"/>
        <end position="98"/>
    </location>
</feature>
<dbReference type="Pfam" id="PF03107">
    <property type="entry name" value="C1_2"/>
    <property type="match status" value="1"/>
</dbReference>
<comment type="caution">
    <text evidence="4">The sequence shown here is derived from an EMBL/GenBank/DDBJ whole genome shotgun (WGS) entry which is preliminary data.</text>
</comment>
<dbReference type="SUPFAM" id="SSF57889">
    <property type="entry name" value="Cysteine-rich domain"/>
    <property type="match status" value="1"/>
</dbReference>
<dbReference type="PANTHER" id="PTHR46288:SF80">
    <property type="entry name" value="CYSTEINE_HISTIDINE-RICH C1 DOMAIN FAMILY PROTEIN"/>
    <property type="match status" value="1"/>
</dbReference>
<name>A0A4S8K3J2_MUSBA</name>
<dbReference type="InterPro" id="IPR004146">
    <property type="entry name" value="DC1"/>
</dbReference>
<feature type="compositionally biased region" description="Basic and acidic residues" evidence="2">
    <location>
        <begin position="1"/>
        <end position="11"/>
    </location>
</feature>
<organism evidence="4 5">
    <name type="scientific">Musa balbisiana</name>
    <name type="common">Banana</name>
    <dbReference type="NCBI Taxonomy" id="52838"/>
    <lineage>
        <taxon>Eukaryota</taxon>
        <taxon>Viridiplantae</taxon>
        <taxon>Streptophyta</taxon>
        <taxon>Embryophyta</taxon>
        <taxon>Tracheophyta</taxon>
        <taxon>Spermatophyta</taxon>
        <taxon>Magnoliopsida</taxon>
        <taxon>Liliopsida</taxon>
        <taxon>Zingiberales</taxon>
        <taxon>Musaceae</taxon>
        <taxon>Musa</taxon>
    </lineage>
</organism>
<evidence type="ECO:0000256" key="1">
    <source>
        <dbReference type="ARBA" id="ARBA00022737"/>
    </source>
</evidence>
<dbReference type="PANTHER" id="PTHR46288">
    <property type="entry name" value="PHORBOL-ESTER/DAG-TYPE DOMAIN-CONTAINING PROTEIN"/>
    <property type="match status" value="1"/>
</dbReference>
<evidence type="ECO:0000256" key="2">
    <source>
        <dbReference type="SAM" id="MobiDB-lite"/>
    </source>
</evidence>
<feature type="compositionally biased region" description="Basic and acidic residues" evidence="2">
    <location>
        <begin position="55"/>
        <end position="70"/>
    </location>
</feature>
<feature type="domain" description="DC1" evidence="3">
    <location>
        <begin position="129"/>
        <end position="176"/>
    </location>
</feature>